<dbReference type="EMBL" id="DSDS01000075">
    <property type="protein sequence ID" value="HET97735.1"/>
    <property type="molecule type" value="Genomic_DNA"/>
</dbReference>
<dbReference type="Proteomes" id="UP000885986">
    <property type="component" value="Unassembled WGS sequence"/>
</dbReference>
<dbReference type="PANTHER" id="PTHR34990:SF2">
    <property type="entry name" value="BLL8164 PROTEIN"/>
    <property type="match status" value="1"/>
</dbReference>
<dbReference type="GO" id="GO:0009245">
    <property type="term" value="P:lipid A biosynthetic process"/>
    <property type="evidence" value="ECO:0007669"/>
    <property type="project" value="TreeGrafter"/>
</dbReference>
<protein>
    <submittedName>
        <fullName evidence="7">UDP-2,3-diacylglucosamine diphosphatase</fullName>
    </submittedName>
</protein>
<keyword evidence="3" id="KW-0479">Metal-binding</keyword>
<evidence type="ECO:0000256" key="4">
    <source>
        <dbReference type="ARBA" id="ARBA00023136"/>
    </source>
</evidence>
<sequence length="294" mass="32239">MQQHTFRTIWLSDTHLGSRGADGEALCRFLERTESQYLYLVGDIIDLWKVRRGWHWPAVNDRIVELILAKAGNGTMVFYIPGNHDGALRDYVGGSIGGVELRADAVHETAAGLRLLVKHGDEFDCVTNNRPWLARLGGYAYDYLFCLNRFYNGGRRLLGLEYRSLSAWLKNLAKRAVNFVGRFEETVLAEIRRRRVSGLICGHVHHAVIKEMGGFFYGNIGDWVESNTALTENRAGDLALVRWTAAGLQPLPVTAAVSVKAPAGGLPGQGPGAVSAVRPVAAREVSSGLAPALD</sequence>
<dbReference type="InterPro" id="IPR043461">
    <property type="entry name" value="LpxH-like"/>
</dbReference>
<evidence type="ECO:0000313" key="7">
    <source>
        <dbReference type="EMBL" id="HET97735.1"/>
    </source>
</evidence>
<keyword evidence="1" id="KW-1003">Cell membrane</keyword>
<name>A0A7C2X9Q2_9BACT</name>
<dbReference type="GO" id="GO:0016020">
    <property type="term" value="C:membrane"/>
    <property type="evidence" value="ECO:0007669"/>
    <property type="project" value="GOC"/>
</dbReference>
<keyword evidence="5" id="KW-0464">Manganese</keyword>
<dbReference type="AlphaFoldDB" id="A0A7C2X9Q2"/>
<keyword evidence="2" id="KW-0997">Cell inner membrane</keyword>
<organism evidence="7">
    <name type="scientific">Desulfurivibrio alkaliphilus</name>
    <dbReference type="NCBI Taxonomy" id="427923"/>
    <lineage>
        <taxon>Bacteria</taxon>
        <taxon>Pseudomonadati</taxon>
        <taxon>Thermodesulfobacteriota</taxon>
        <taxon>Desulfobulbia</taxon>
        <taxon>Desulfobulbales</taxon>
        <taxon>Desulfobulbaceae</taxon>
        <taxon>Desulfurivibrio</taxon>
    </lineage>
</organism>
<dbReference type="Gene3D" id="3.60.21.10">
    <property type="match status" value="1"/>
</dbReference>
<dbReference type="GO" id="GO:0008758">
    <property type="term" value="F:UDP-2,3-diacylglucosamine hydrolase activity"/>
    <property type="evidence" value="ECO:0007669"/>
    <property type="project" value="TreeGrafter"/>
</dbReference>
<dbReference type="CDD" id="cd07398">
    <property type="entry name" value="MPP_YbbF-LpxH"/>
    <property type="match status" value="1"/>
</dbReference>
<feature type="domain" description="Calcineurin-like phosphoesterase" evidence="6">
    <location>
        <begin position="7"/>
        <end position="206"/>
    </location>
</feature>
<keyword evidence="4" id="KW-0472">Membrane</keyword>
<dbReference type="Pfam" id="PF00149">
    <property type="entry name" value="Metallophos"/>
    <property type="match status" value="1"/>
</dbReference>
<dbReference type="GO" id="GO:0046872">
    <property type="term" value="F:metal ion binding"/>
    <property type="evidence" value="ECO:0007669"/>
    <property type="project" value="UniProtKB-KW"/>
</dbReference>
<accession>A0A7C2X9Q2</accession>
<reference evidence="7" key="1">
    <citation type="journal article" date="2020" name="mSystems">
        <title>Genome- and Community-Level Interaction Insights into Carbon Utilization and Element Cycling Functions of Hydrothermarchaeota in Hydrothermal Sediment.</title>
        <authorList>
            <person name="Zhou Z."/>
            <person name="Liu Y."/>
            <person name="Xu W."/>
            <person name="Pan J."/>
            <person name="Luo Z.H."/>
            <person name="Li M."/>
        </authorList>
    </citation>
    <scope>NUCLEOTIDE SEQUENCE [LARGE SCALE GENOMIC DNA]</scope>
    <source>
        <strain evidence="7">SpSt-1224</strain>
    </source>
</reference>
<gene>
    <name evidence="7" type="ORF">ENN98_03390</name>
</gene>
<evidence type="ECO:0000256" key="1">
    <source>
        <dbReference type="ARBA" id="ARBA00022475"/>
    </source>
</evidence>
<dbReference type="InterPro" id="IPR029052">
    <property type="entry name" value="Metallo-depent_PP-like"/>
</dbReference>
<comment type="caution">
    <text evidence="7">The sequence shown here is derived from an EMBL/GenBank/DDBJ whole genome shotgun (WGS) entry which is preliminary data.</text>
</comment>
<evidence type="ECO:0000256" key="3">
    <source>
        <dbReference type="ARBA" id="ARBA00022723"/>
    </source>
</evidence>
<dbReference type="InterPro" id="IPR004843">
    <property type="entry name" value="Calcineurin-like_PHP"/>
</dbReference>
<dbReference type="SUPFAM" id="SSF56300">
    <property type="entry name" value="Metallo-dependent phosphatases"/>
    <property type="match status" value="1"/>
</dbReference>
<evidence type="ECO:0000256" key="2">
    <source>
        <dbReference type="ARBA" id="ARBA00022519"/>
    </source>
</evidence>
<dbReference type="PANTHER" id="PTHR34990">
    <property type="entry name" value="UDP-2,3-DIACYLGLUCOSAMINE HYDROLASE-RELATED"/>
    <property type="match status" value="1"/>
</dbReference>
<evidence type="ECO:0000259" key="6">
    <source>
        <dbReference type="Pfam" id="PF00149"/>
    </source>
</evidence>
<proteinExistence type="predicted"/>
<evidence type="ECO:0000256" key="5">
    <source>
        <dbReference type="ARBA" id="ARBA00023211"/>
    </source>
</evidence>